<protein>
    <submittedName>
        <fullName evidence="1">Uncharacterized protein</fullName>
    </submittedName>
</protein>
<organism evidence="1 2">
    <name type="scientific">Candidatus Nitronauta litoralis</name>
    <dbReference type="NCBI Taxonomy" id="2705533"/>
    <lineage>
        <taxon>Bacteria</taxon>
        <taxon>Pseudomonadati</taxon>
        <taxon>Nitrospinota/Tectimicrobiota group</taxon>
        <taxon>Nitrospinota</taxon>
        <taxon>Nitrospinia</taxon>
        <taxon>Nitrospinales</taxon>
        <taxon>Nitrospinaceae</taxon>
        <taxon>Candidatus Nitronauta</taxon>
    </lineage>
</organism>
<dbReference type="Proteomes" id="UP000594688">
    <property type="component" value="Chromosome"/>
</dbReference>
<dbReference type="KEGG" id="nli:G3M70_12695"/>
<dbReference type="EMBL" id="CP048685">
    <property type="protein sequence ID" value="QPJ62687.1"/>
    <property type="molecule type" value="Genomic_DNA"/>
</dbReference>
<dbReference type="Gene3D" id="1.20.1290.10">
    <property type="entry name" value="AhpD-like"/>
    <property type="match status" value="1"/>
</dbReference>
<dbReference type="SUPFAM" id="SSF69118">
    <property type="entry name" value="AhpD-like"/>
    <property type="match status" value="1"/>
</dbReference>
<sequence length="84" mass="9025">MSGVGTETIHGIVNNINPPSGRDHALVRTTKGILDKRGFLSAKELGELESSGVDKKQPHEIIAVIGMKTITNFVNRIAKTSIDT</sequence>
<accession>A0A7T0BX89</accession>
<dbReference type="InterPro" id="IPR029032">
    <property type="entry name" value="AhpD-like"/>
</dbReference>
<name>A0A7T0BX89_9BACT</name>
<evidence type="ECO:0000313" key="1">
    <source>
        <dbReference type="EMBL" id="QPJ62687.1"/>
    </source>
</evidence>
<evidence type="ECO:0000313" key="2">
    <source>
        <dbReference type="Proteomes" id="UP000594688"/>
    </source>
</evidence>
<dbReference type="AlphaFoldDB" id="A0A7T0BX89"/>
<gene>
    <name evidence="1" type="ORF">G3M70_12695</name>
</gene>
<proteinExistence type="predicted"/>
<reference evidence="1 2" key="1">
    <citation type="submission" date="2020-02" db="EMBL/GenBank/DDBJ databases">
        <title>Genomic and physiological characterization of two novel Nitrospinaceae genera.</title>
        <authorList>
            <person name="Mueller A.J."/>
            <person name="Jung M.-Y."/>
            <person name="Strachan C.R."/>
            <person name="Herbold C.W."/>
            <person name="Kirkegaard R.H."/>
            <person name="Daims H."/>
        </authorList>
    </citation>
    <scope>NUCLEOTIDE SEQUENCE [LARGE SCALE GENOMIC DNA]</scope>
    <source>
        <strain evidence="1">EB</strain>
    </source>
</reference>